<keyword evidence="3" id="KW-1003">Cell membrane</keyword>
<feature type="transmembrane region" description="Helical" evidence="8">
    <location>
        <begin position="20"/>
        <end position="42"/>
    </location>
</feature>
<dbReference type="PANTHER" id="PTHR30558">
    <property type="entry name" value="EXBD MEMBRANE COMPONENT OF PMF-DRIVEN MACROMOLECULE IMPORT SYSTEM"/>
    <property type="match status" value="1"/>
</dbReference>
<proteinExistence type="inferred from homology"/>
<dbReference type="GO" id="GO:0015031">
    <property type="term" value="P:protein transport"/>
    <property type="evidence" value="ECO:0007669"/>
    <property type="project" value="UniProtKB-KW"/>
</dbReference>
<keyword evidence="7" id="KW-0653">Protein transport</keyword>
<evidence type="ECO:0000256" key="3">
    <source>
        <dbReference type="ARBA" id="ARBA00022475"/>
    </source>
</evidence>
<evidence type="ECO:0000313" key="10">
    <source>
        <dbReference type="Proteomes" id="UP001324634"/>
    </source>
</evidence>
<dbReference type="GO" id="GO:0005886">
    <property type="term" value="C:plasma membrane"/>
    <property type="evidence" value="ECO:0007669"/>
    <property type="project" value="UniProtKB-SubCell"/>
</dbReference>
<sequence>MAFSNKNGNDEEQIVSDINMTPLIDIMLVLLIIFMVSSSAAIESGLDVDLPEMNAVSDKNGETLVVSLSKNGGIAVQGEEVKLEELQERIKAKLVSLKTESVILEGDAESQLDKVMTIMDTARSAGAKNFSIAARLKTAQ</sequence>
<dbReference type="GO" id="GO:0022857">
    <property type="term" value="F:transmembrane transporter activity"/>
    <property type="evidence" value="ECO:0007669"/>
    <property type="project" value="InterPro"/>
</dbReference>
<evidence type="ECO:0000313" key="9">
    <source>
        <dbReference type="EMBL" id="WPU66904.1"/>
    </source>
</evidence>
<evidence type="ECO:0000256" key="5">
    <source>
        <dbReference type="ARBA" id="ARBA00022989"/>
    </source>
</evidence>
<dbReference type="AlphaFoldDB" id="A0AAX4HU63"/>
<dbReference type="Pfam" id="PF02472">
    <property type="entry name" value="ExbD"/>
    <property type="match status" value="1"/>
</dbReference>
<dbReference type="Proteomes" id="UP001324634">
    <property type="component" value="Chromosome"/>
</dbReference>
<dbReference type="Gene3D" id="3.30.420.270">
    <property type="match status" value="1"/>
</dbReference>
<evidence type="ECO:0000256" key="7">
    <source>
        <dbReference type="RuleBase" id="RU003879"/>
    </source>
</evidence>
<gene>
    <name evidence="9" type="ORF">SOO65_09090</name>
</gene>
<evidence type="ECO:0000256" key="6">
    <source>
        <dbReference type="ARBA" id="ARBA00023136"/>
    </source>
</evidence>
<dbReference type="RefSeq" id="WP_321399574.1">
    <property type="nucleotide sequence ID" value="NZ_CP139487.1"/>
</dbReference>
<dbReference type="InterPro" id="IPR003400">
    <property type="entry name" value="ExbD"/>
</dbReference>
<organism evidence="9 10">
    <name type="scientific">Peredibacter starrii</name>
    <dbReference type="NCBI Taxonomy" id="28202"/>
    <lineage>
        <taxon>Bacteria</taxon>
        <taxon>Pseudomonadati</taxon>
        <taxon>Bdellovibrionota</taxon>
        <taxon>Bacteriovoracia</taxon>
        <taxon>Bacteriovoracales</taxon>
        <taxon>Bacteriovoracaceae</taxon>
        <taxon>Peredibacter</taxon>
    </lineage>
</organism>
<keyword evidence="10" id="KW-1185">Reference proteome</keyword>
<evidence type="ECO:0000256" key="1">
    <source>
        <dbReference type="ARBA" id="ARBA00004162"/>
    </source>
</evidence>
<keyword evidence="5 8" id="KW-1133">Transmembrane helix</keyword>
<accession>A0AAX4HU63</accession>
<evidence type="ECO:0000256" key="2">
    <source>
        <dbReference type="ARBA" id="ARBA00005811"/>
    </source>
</evidence>
<keyword evidence="7" id="KW-0813">Transport</keyword>
<keyword evidence="6 8" id="KW-0472">Membrane</keyword>
<comment type="similarity">
    <text evidence="2 7">Belongs to the ExbD/TolR family.</text>
</comment>
<evidence type="ECO:0000256" key="4">
    <source>
        <dbReference type="ARBA" id="ARBA00022692"/>
    </source>
</evidence>
<evidence type="ECO:0000256" key="8">
    <source>
        <dbReference type="SAM" id="Phobius"/>
    </source>
</evidence>
<reference evidence="9 10" key="1">
    <citation type="submission" date="2023-11" db="EMBL/GenBank/DDBJ databases">
        <title>Peredibacter starrii A3.12.</title>
        <authorList>
            <person name="Mitchell R.J."/>
        </authorList>
    </citation>
    <scope>NUCLEOTIDE SEQUENCE [LARGE SCALE GENOMIC DNA]</scope>
    <source>
        <strain evidence="9 10">A3.12</strain>
    </source>
</reference>
<protein>
    <submittedName>
        <fullName evidence="9">Biopolymer transporter ExbD</fullName>
    </submittedName>
</protein>
<name>A0AAX4HU63_9BACT</name>
<dbReference type="KEGG" id="psti:SOO65_09090"/>
<dbReference type="EMBL" id="CP139487">
    <property type="protein sequence ID" value="WPU66904.1"/>
    <property type="molecule type" value="Genomic_DNA"/>
</dbReference>
<comment type="subcellular location">
    <subcellularLocation>
        <location evidence="1">Cell membrane</location>
        <topology evidence="1">Single-pass membrane protein</topology>
    </subcellularLocation>
    <subcellularLocation>
        <location evidence="7">Cell membrane</location>
        <topology evidence="7">Single-pass type II membrane protein</topology>
    </subcellularLocation>
</comment>
<keyword evidence="4 7" id="KW-0812">Transmembrane</keyword>